<feature type="compositionally biased region" description="Basic and acidic residues" evidence="1">
    <location>
        <begin position="1"/>
        <end position="12"/>
    </location>
</feature>
<dbReference type="AlphaFoldDB" id="A0A3M7QFE2"/>
<dbReference type="EMBL" id="REGN01006403">
    <property type="protein sequence ID" value="RNA09665.1"/>
    <property type="molecule type" value="Genomic_DNA"/>
</dbReference>
<reference evidence="2 3" key="1">
    <citation type="journal article" date="2018" name="Sci. Rep.">
        <title>Genomic signatures of local adaptation to the degree of environmental predictability in rotifers.</title>
        <authorList>
            <person name="Franch-Gras L."/>
            <person name="Hahn C."/>
            <person name="Garcia-Roger E.M."/>
            <person name="Carmona M.J."/>
            <person name="Serra M."/>
            <person name="Gomez A."/>
        </authorList>
    </citation>
    <scope>NUCLEOTIDE SEQUENCE [LARGE SCALE GENOMIC DNA]</scope>
    <source>
        <strain evidence="2">HYR1</strain>
    </source>
</reference>
<gene>
    <name evidence="2" type="ORF">BpHYR1_033738</name>
</gene>
<comment type="caution">
    <text evidence="2">The sequence shown here is derived from an EMBL/GenBank/DDBJ whole genome shotgun (WGS) entry which is preliminary data.</text>
</comment>
<organism evidence="2 3">
    <name type="scientific">Brachionus plicatilis</name>
    <name type="common">Marine rotifer</name>
    <name type="synonym">Brachionus muelleri</name>
    <dbReference type="NCBI Taxonomy" id="10195"/>
    <lineage>
        <taxon>Eukaryota</taxon>
        <taxon>Metazoa</taxon>
        <taxon>Spiralia</taxon>
        <taxon>Gnathifera</taxon>
        <taxon>Rotifera</taxon>
        <taxon>Eurotatoria</taxon>
        <taxon>Monogononta</taxon>
        <taxon>Pseudotrocha</taxon>
        <taxon>Ploima</taxon>
        <taxon>Brachionidae</taxon>
        <taxon>Brachionus</taxon>
    </lineage>
</organism>
<proteinExistence type="predicted"/>
<name>A0A3M7QFE2_BRAPC</name>
<evidence type="ECO:0000313" key="3">
    <source>
        <dbReference type="Proteomes" id="UP000276133"/>
    </source>
</evidence>
<dbReference type="Proteomes" id="UP000276133">
    <property type="component" value="Unassembled WGS sequence"/>
</dbReference>
<evidence type="ECO:0000313" key="2">
    <source>
        <dbReference type="EMBL" id="RNA09665.1"/>
    </source>
</evidence>
<evidence type="ECO:0000256" key="1">
    <source>
        <dbReference type="SAM" id="MobiDB-lite"/>
    </source>
</evidence>
<protein>
    <submittedName>
        <fullName evidence="2">Uncharacterized protein</fullName>
    </submittedName>
</protein>
<keyword evidence="3" id="KW-1185">Reference proteome</keyword>
<sequence>MKIREKDDEIKKMAKNGTSHKSKDNDVSNLVIYDNLLKNGKKLPDSYHSEATYCLAPQLV</sequence>
<feature type="region of interest" description="Disordered" evidence="1">
    <location>
        <begin position="1"/>
        <end position="25"/>
    </location>
</feature>
<accession>A0A3M7QFE2</accession>